<dbReference type="STRING" id="576137.A0A1L7XNT1"/>
<name>A0A1L7XNT1_9HELO</name>
<dbReference type="PANTHER" id="PTHR12732">
    <property type="entry name" value="UNCHARACTERIZED PROTEASOME COMPONENT REGION PCI-CONTAINING"/>
    <property type="match status" value="1"/>
</dbReference>
<dbReference type="EMBL" id="FJOG01000039">
    <property type="protein sequence ID" value="CZR66674.1"/>
    <property type="molecule type" value="Genomic_DNA"/>
</dbReference>
<dbReference type="AlphaFoldDB" id="A0A1L7XNT1"/>
<gene>
    <name evidence="1" type="ORF">PAC_16575</name>
</gene>
<dbReference type="GO" id="GO:0003690">
    <property type="term" value="F:double-stranded DNA binding"/>
    <property type="evidence" value="ECO:0007669"/>
    <property type="project" value="InterPro"/>
</dbReference>
<protein>
    <submittedName>
        <fullName evidence="1">Related to CSN12-signalosome component</fullName>
    </submittedName>
</protein>
<reference evidence="1 2" key="1">
    <citation type="submission" date="2016-03" db="EMBL/GenBank/DDBJ databases">
        <authorList>
            <person name="Ploux O."/>
        </authorList>
    </citation>
    <scope>NUCLEOTIDE SEQUENCE [LARGE SCALE GENOMIC DNA]</scope>
    <source>
        <strain evidence="1 2">UAMH 11012</strain>
    </source>
</reference>
<organism evidence="1 2">
    <name type="scientific">Phialocephala subalpina</name>
    <dbReference type="NCBI Taxonomy" id="576137"/>
    <lineage>
        <taxon>Eukaryota</taxon>
        <taxon>Fungi</taxon>
        <taxon>Dikarya</taxon>
        <taxon>Ascomycota</taxon>
        <taxon>Pezizomycotina</taxon>
        <taxon>Leotiomycetes</taxon>
        <taxon>Helotiales</taxon>
        <taxon>Mollisiaceae</taxon>
        <taxon>Phialocephala</taxon>
        <taxon>Phialocephala fortinii species complex</taxon>
    </lineage>
</organism>
<keyword evidence="2" id="KW-1185">Reference proteome</keyword>
<dbReference type="InterPro" id="IPR045114">
    <property type="entry name" value="Csn12-like"/>
</dbReference>
<dbReference type="GO" id="GO:0003723">
    <property type="term" value="F:RNA binding"/>
    <property type="evidence" value="ECO:0007669"/>
    <property type="project" value="InterPro"/>
</dbReference>
<evidence type="ECO:0000313" key="1">
    <source>
        <dbReference type="EMBL" id="CZR66674.1"/>
    </source>
</evidence>
<dbReference type="OrthoDB" id="5404651at2759"/>
<dbReference type="PANTHER" id="PTHR12732:SF8">
    <property type="entry name" value="NUCLEAR MRNA EXPORT PROTEIN THP1"/>
    <property type="match status" value="1"/>
</dbReference>
<evidence type="ECO:0000313" key="2">
    <source>
        <dbReference type="Proteomes" id="UP000184330"/>
    </source>
</evidence>
<dbReference type="Proteomes" id="UP000184330">
    <property type="component" value="Unassembled WGS sequence"/>
</dbReference>
<accession>A0A1L7XNT1</accession>
<sequence length="562" mass="62813">MIMAILEGYLAEISKLLKTKNDTQLKAYLRVEPPLPEEFTKLSLELKKSWRDSGRLERLIEKTIPLSDDDKADEGGSWPGFLAFMKEYLEYWRDVNMEDLVRTHEQLSSLANSCITAMSNASMGIVMLPATVQVCSALARLATMLDRRPDLTRDLGTIVDADQGEGKTLVEGTAELIQRAFTICLTERTVNRNGIGGDGKPEGKKIGIYSFANMVLKLLFQCRKTRLANQIFTNISANSPPLALYPASHRVQYLYFLGRYHFSNTHFFYAQHCLQSAYDQCHPQLVSHRRAILIYLIPANIILGRFPSKHFASRPEAADLLPKYLPIAAAIKKGNMVAFKHALGPQSGNEQWFFHYGVLLPLLSRCEPLVWRSLARRVFSMTYTIPWDPNSKSNKAAVLNINDMLIAAQFCQKLLEGWTNRADNMTQMQNGRIHTNSMFMKRAPLAPPPGGRKKLGPQQGVIFANKMPRMFDVEAIIASLVAQGLLNGFISHAQQKFAIIGSKQKGGPLNAGFPIPWEVILNKARHEQRDKEVPGWVQKERTVGMGGVVNLTGIARAVGSGS</sequence>
<proteinExistence type="predicted"/>
<dbReference type="SMART" id="SM00753">
    <property type="entry name" value="PAM"/>
    <property type="match status" value="1"/>
</dbReference>